<dbReference type="InterPro" id="IPR045886">
    <property type="entry name" value="ThiF/MoeB/HesA"/>
</dbReference>
<proteinExistence type="predicted"/>
<keyword evidence="5" id="KW-1185">Reference proteome</keyword>
<evidence type="ECO:0000313" key="5">
    <source>
        <dbReference type="Proteomes" id="UP001497600"/>
    </source>
</evidence>
<dbReference type="InterPro" id="IPR000594">
    <property type="entry name" value="ThiF_NAD_FAD-bd"/>
</dbReference>
<protein>
    <submittedName>
        <fullName evidence="4">DNA damage tolerance protein RHC31</fullName>
    </submittedName>
</protein>
<accession>A0ABP0EFU4</accession>
<comment type="subcellular location">
    <subcellularLocation>
        <location evidence="1">Cytoplasm</location>
    </subcellularLocation>
</comment>
<keyword evidence="2" id="KW-0963">Cytoplasm</keyword>
<evidence type="ECO:0000256" key="1">
    <source>
        <dbReference type="ARBA" id="ARBA00004496"/>
    </source>
</evidence>
<dbReference type="InterPro" id="IPR035985">
    <property type="entry name" value="Ubiquitin-activating_enz"/>
</dbReference>
<reference evidence="4 5" key="1">
    <citation type="submission" date="2024-01" db="EMBL/GenBank/DDBJ databases">
        <authorList>
            <consortium name="Genoscope - CEA"/>
            <person name="William W."/>
        </authorList>
    </citation>
    <scope>NUCLEOTIDE SEQUENCE [LARGE SCALE GENOMIC DNA]</scope>
    <source>
        <strain evidence="4 5">29B2s-10</strain>
    </source>
</reference>
<gene>
    <name evidence="4" type="primary">AOS1</name>
    <name evidence="4" type="ORF">CAAN4_F13806</name>
</gene>
<dbReference type="CDD" id="cd01492">
    <property type="entry name" value="Aos1_SUMO"/>
    <property type="match status" value="1"/>
</dbReference>
<dbReference type="SUPFAM" id="SSF69572">
    <property type="entry name" value="Activating enzymes of the ubiquitin-like proteins"/>
    <property type="match status" value="1"/>
</dbReference>
<dbReference type="Pfam" id="PF00899">
    <property type="entry name" value="ThiF"/>
    <property type="match status" value="1"/>
</dbReference>
<sequence>MSQEHLSADEIALYDRQIRLWGMATQLRIRSAKVLVVNLSAVGTEVVKNLVLGGVNSLEILDSSTVKEEDFSAQFFLPNDDSIIGQLKVPHAITQIRELNNRVKLTANTGVLLEMPREYFAQFDLVIATEISKQEMLAINKETRALNIPLYVAGMHGMFGYILTDLVRHESQSEKDIGNQPRVAGTKINRKKTITNVEYNPTTNKENVTIVDDFVILQDLLVSEELPKQLNKRQMKRLSAALPIIFSLFEVQRTLEDIDIELLRKLSLETAEKLKIPTSVITQEYLELFSRQAFAEFSPVAAVLGGSLAQDVIQFLSKKESPINNCLILDGIRSEMPIYLL</sequence>
<organism evidence="4 5">
    <name type="scientific">[Candida] anglica</name>
    <dbReference type="NCBI Taxonomy" id="148631"/>
    <lineage>
        <taxon>Eukaryota</taxon>
        <taxon>Fungi</taxon>
        <taxon>Dikarya</taxon>
        <taxon>Ascomycota</taxon>
        <taxon>Saccharomycotina</taxon>
        <taxon>Pichiomycetes</taxon>
        <taxon>Debaryomycetaceae</taxon>
        <taxon>Kurtzmaniella</taxon>
    </lineage>
</organism>
<dbReference type="PANTHER" id="PTHR10953">
    <property type="entry name" value="UBIQUITIN-ACTIVATING ENZYME E1"/>
    <property type="match status" value="1"/>
</dbReference>
<feature type="domain" description="THIF-type NAD/FAD binding fold" evidence="3">
    <location>
        <begin position="14"/>
        <end position="335"/>
    </location>
</feature>
<name>A0ABP0EFU4_9ASCO</name>
<evidence type="ECO:0000313" key="4">
    <source>
        <dbReference type="EMBL" id="CAK7913880.1"/>
    </source>
</evidence>
<dbReference type="Gene3D" id="3.40.50.720">
    <property type="entry name" value="NAD(P)-binding Rossmann-like Domain"/>
    <property type="match status" value="1"/>
</dbReference>
<dbReference type="Proteomes" id="UP001497600">
    <property type="component" value="Chromosome F"/>
</dbReference>
<dbReference type="EMBL" id="OZ004258">
    <property type="protein sequence ID" value="CAK7913880.1"/>
    <property type="molecule type" value="Genomic_DNA"/>
</dbReference>
<evidence type="ECO:0000256" key="2">
    <source>
        <dbReference type="ARBA" id="ARBA00022490"/>
    </source>
</evidence>
<dbReference type="PANTHER" id="PTHR10953:SF162">
    <property type="entry name" value="SUMO-ACTIVATING ENZYME SUBUNIT 1"/>
    <property type="match status" value="1"/>
</dbReference>
<evidence type="ECO:0000259" key="3">
    <source>
        <dbReference type="Pfam" id="PF00899"/>
    </source>
</evidence>